<organism evidence="2 3">
    <name type="scientific">Dietzia cinnamea</name>
    <dbReference type="NCBI Taxonomy" id="321318"/>
    <lineage>
        <taxon>Bacteria</taxon>
        <taxon>Bacillati</taxon>
        <taxon>Actinomycetota</taxon>
        <taxon>Actinomycetes</taxon>
        <taxon>Mycobacteriales</taxon>
        <taxon>Dietziaceae</taxon>
        <taxon>Dietzia</taxon>
    </lineage>
</organism>
<evidence type="ECO:0000313" key="2">
    <source>
        <dbReference type="EMBL" id="TCW23321.1"/>
    </source>
</evidence>
<dbReference type="EMBL" id="SMCX01000013">
    <property type="protein sequence ID" value="TCW23321.1"/>
    <property type="molecule type" value="Genomic_DNA"/>
</dbReference>
<sequence length="306" mass="33595">MRPRRRDPGPTTVDAVTTPDRPTVMVIGNCQADVYRDLLRSSDEVRVVDVRPVYEMTAADLPALHADLARTDVLIIQPVRDDYRDLPLGHRQLAAHLPPSATVVLVPVLRYAGLHPYQVLVRPPRDRSLTPPLAPYHDLRTILAAATGDRGVLEAAPTAEQARAAARESVEALRVREQAHGTLTASDLLDGFPRWHTINHPDRHTLATVFERILERLPAGMLTDPPRIGDREPLGATRAPVEPAVARALNVTGLDVTAPGDWLVDGAPVRTQDIIDAHLAWYAATPGVVEEGLRRHADRIDLLGLR</sequence>
<dbReference type="Gene3D" id="3.40.50.12080">
    <property type="match status" value="1"/>
</dbReference>
<dbReference type="InterPro" id="IPR041307">
    <property type="entry name" value="WcbI"/>
</dbReference>
<accession>A0A4R3ZSR5</accession>
<evidence type="ECO:0000259" key="1">
    <source>
        <dbReference type="Pfam" id="PF18588"/>
    </source>
</evidence>
<gene>
    <name evidence="2" type="ORF">EDD19_11311</name>
</gene>
<dbReference type="AlphaFoldDB" id="A0A4R3ZSR5"/>
<reference evidence="2 3" key="1">
    <citation type="submission" date="2019-03" db="EMBL/GenBank/DDBJ databases">
        <title>Root nodule microbial communities of legume samples collected from USA, Mexico and Botswana.</title>
        <authorList>
            <person name="Hirsch A."/>
        </authorList>
    </citation>
    <scope>NUCLEOTIDE SEQUENCE [LARGE SCALE GENOMIC DNA]</scope>
    <source>
        <strain evidence="2 3">55</strain>
    </source>
</reference>
<proteinExistence type="predicted"/>
<dbReference type="Proteomes" id="UP000295805">
    <property type="component" value="Unassembled WGS sequence"/>
</dbReference>
<protein>
    <recommendedName>
        <fullName evidence="1">Polysaccharide biosynthesis enzyme WcbI domain-containing protein</fullName>
    </recommendedName>
</protein>
<comment type="caution">
    <text evidence="2">The sequence shown here is derived from an EMBL/GenBank/DDBJ whole genome shotgun (WGS) entry which is preliminary data.</text>
</comment>
<dbReference type="Pfam" id="PF18588">
    <property type="entry name" value="WcbI"/>
    <property type="match status" value="1"/>
</dbReference>
<feature type="domain" description="Polysaccharide biosynthesis enzyme WcbI" evidence="1">
    <location>
        <begin position="24"/>
        <end position="217"/>
    </location>
</feature>
<name>A0A4R3ZSR5_9ACTN</name>
<evidence type="ECO:0000313" key="3">
    <source>
        <dbReference type="Proteomes" id="UP000295805"/>
    </source>
</evidence>